<protein>
    <submittedName>
        <fullName evidence="2">Protein N-terminal amidase</fullName>
    </submittedName>
</protein>
<dbReference type="GO" id="GO:0070773">
    <property type="term" value="F:protein-N-terminal glutamine amidohydrolase activity"/>
    <property type="evidence" value="ECO:0007669"/>
    <property type="project" value="InterPro"/>
</dbReference>
<dbReference type="SUPFAM" id="SSF56317">
    <property type="entry name" value="Carbon-nitrogen hydrolase"/>
    <property type="match status" value="1"/>
</dbReference>
<proteinExistence type="predicted"/>
<dbReference type="OrthoDB" id="201515at2759"/>
<dbReference type="Pfam" id="PF00795">
    <property type="entry name" value="CN_hydrolase"/>
    <property type="match status" value="1"/>
</dbReference>
<dbReference type="InterPro" id="IPR036526">
    <property type="entry name" value="C-N_Hydrolase_sf"/>
</dbReference>
<accession>A0A367YQJ9</accession>
<dbReference type="AlphaFoldDB" id="A0A367YQJ9"/>
<dbReference type="PANTHER" id="PTHR11750">
    <property type="entry name" value="PROTEIN N-TERMINAL AMIDASE"/>
    <property type="match status" value="1"/>
</dbReference>
<dbReference type="GO" id="GO:0008418">
    <property type="term" value="F:protein-N-terminal asparagine amidohydrolase activity"/>
    <property type="evidence" value="ECO:0007669"/>
    <property type="project" value="InterPro"/>
</dbReference>
<dbReference type="InterPro" id="IPR039703">
    <property type="entry name" value="Nta1"/>
</dbReference>
<evidence type="ECO:0000313" key="3">
    <source>
        <dbReference type="Proteomes" id="UP000253472"/>
    </source>
</evidence>
<dbReference type="GO" id="GO:0030163">
    <property type="term" value="P:protein catabolic process"/>
    <property type="evidence" value="ECO:0007669"/>
    <property type="project" value="TreeGrafter"/>
</dbReference>
<dbReference type="PROSITE" id="PS50263">
    <property type="entry name" value="CN_HYDROLASE"/>
    <property type="match status" value="1"/>
</dbReference>
<dbReference type="Gene3D" id="3.60.110.10">
    <property type="entry name" value="Carbon-nitrogen hydrolase"/>
    <property type="match status" value="1"/>
</dbReference>
<organism evidence="2 3">
    <name type="scientific">Candida viswanathii</name>
    <dbReference type="NCBI Taxonomy" id="5486"/>
    <lineage>
        <taxon>Eukaryota</taxon>
        <taxon>Fungi</taxon>
        <taxon>Dikarya</taxon>
        <taxon>Ascomycota</taxon>
        <taxon>Saccharomycotina</taxon>
        <taxon>Pichiomycetes</taxon>
        <taxon>Debaryomycetaceae</taxon>
        <taxon>Candida/Lodderomyces clade</taxon>
        <taxon>Candida</taxon>
    </lineage>
</organism>
<sequence>MGRIEMPEAKPTTTPSRHITVFNLFEMKIRIALLQLNPRIGHINTNISNVKTLLLKITSPVDLIVLPELAITGYNFSDPAHIKPYLESTTKYGPSLNLAQEISQQFKCLTFIGYPETSEETTYNSCAVFNGSGDLIYNYRKTFLYETDEKWGSSENPVRGFPGLQLEFSKDGETKSVISNVGICMDLNPYKFEAPFNKFEFSLSSYAQKAKLLICPMNWLHPKSPSLKTELPFATRVELAENLQLEDEPEASTVNYWVLRLFPYVNHEYSIAPKWFHGDEKVTAVCCNRVGVEDDVVYGGSSSVIQFGNNGVYTDDSTGIDNANVDLVGSLSQHKEDILIKEVDI</sequence>
<dbReference type="InterPro" id="IPR003010">
    <property type="entry name" value="C-N_Hydrolase"/>
</dbReference>
<dbReference type="PANTHER" id="PTHR11750:SF26">
    <property type="entry name" value="PROTEIN N-TERMINAL AMIDASE"/>
    <property type="match status" value="1"/>
</dbReference>
<keyword evidence="3" id="KW-1185">Reference proteome</keyword>
<reference evidence="2 3" key="1">
    <citation type="submission" date="2018-06" db="EMBL/GenBank/DDBJ databases">
        <title>Whole genome sequencing of Candida tropicalis (genome annotated by CSBL at Korea University).</title>
        <authorList>
            <person name="Ahn J."/>
        </authorList>
    </citation>
    <scope>NUCLEOTIDE SEQUENCE [LARGE SCALE GENOMIC DNA]</scope>
    <source>
        <strain evidence="2 3">ATCC 20962</strain>
    </source>
</reference>
<evidence type="ECO:0000313" key="2">
    <source>
        <dbReference type="EMBL" id="RCK67292.1"/>
    </source>
</evidence>
<dbReference type="STRING" id="5486.A0A367YQJ9"/>
<gene>
    <name evidence="2" type="primary">NTA1_0</name>
    <name evidence="2" type="ORF">Cantr_03342</name>
</gene>
<feature type="domain" description="CN hydrolase" evidence="1">
    <location>
        <begin position="29"/>
        <end position="345"/>
    </location>
</feature>
<evidence type="ECO:0000259" key="1">
    <source>
        <dbReference type="PROSITE" id="PS50263"/>
    </source>
</evidence>
<dbReference type="Proteomes" id="UP000253472">
    <property type="component" value="Unassembled WGS sequence"/>
</dbReference>
<dbReference type="EMBL" id="QLNQ01000001">
    <property type="protein sequence ID" value="RCK67292.1"/>
    <property type="molecule type" value="Genomic_DNA"/>
</dbReference>
<name>A0A367YQJ9_9ASCO</name>
<comment type="caution">
    <text evidence="2">The sequence shown here is derived from an EMBL/GenBank/DDBJ whole genome shotgun (WGS) entry which is preliminary data.</text>
</comment>